<comment type="subcellular location">
    <subcellularLocation>
        <location evidence="1">Nucleus</location>
    </subcellularLocation>
</comment>
<dbReference type="Proteomes" id="UP000835052">
    <property type="component" value="Unassembled WGS sequence"/>
</dbReference>
<dbReference type="OrthoDB" id="3249161at2759"/>
<organism evidence="14 15">
    <name type="scientific">Caenorhabditis auriculariae</name>
    <dbReference type="NCBI Taxonomy" id="2777116"/>
    <lineage>
        <taxon>Eukaryota</taxon>
        <taxon>Metazoa</taxon>
        <taxon>Ecdysozoa</taxon>
        <taxon>Nematoda</taxon>
        <taxon>Chromadorea</taxon>
        <taxon>Rhabditida</taxon>
        <taxon>Rhabditina</taxon>
        <taxon>Rhabditomorpha</taxon>
        <taxon>Rhabditoidea</taxon>
        <taxon>Rhabditidae</taxon>
        <taxon>Peloderinae</taxon>
        <taxon>Caenorhabditis</taxon>
    </lineage>
</organism>
<dbReference type="SMART" id="SM00559">
    <property type="entry name" value="Ku78"/>
    <property type="match status" value="1"/>
</dbReference>
<evidence type="ECO:0000256" key="12">
    <source>
        <dbReference type="SAM" id="MobiDB-lite"/>
    </source>
</evidence>
<dbReference type="GO" id="GO:0043564">
    <property type="term" value="C:Ku70:Ku80 complex"/>
    <property type="evidence" value="ECO:0007669"/>
    <property type="project" value="InterPro"/>
</dbReference>
<sequence length="666" mass="74897">MADDNDDTEGFRGGQANKKYTFFVIDGSESIWFFRELLNVCCLRSLNNHVGVVVTNTKKTTDKAAENSVVLLPIGVPSQDEVNEIKALLDDENIKDAFESISGGFYNSDLAQILNYCKREFASFSNTRHQSVFYFTNDRQPFGSGALEDSNYFKKTLSAVKKIVGRGQRKTLGEFSVVFFGEKPEEGEFQPEKEPLYLLDTEVFDTDITPAKRIRQKTTALRSLANIGVHLGPGVSFDVGVYILAAEAPALPHTKKYLKKTEQPLLKRVGYVPVSGESSAAKTATVGGVQKEIKEEVDEDDFGATFLGRGGFSDWKSKNELKRMLEIGGEKVMMSQKQYDSMGRFGEKGITLLGFRPIDSIDVELCVAAPKFLRPNEESTLGSTRLYRALLDRCHERQQAMICRYQSRSNERLRLVALIPWKNTTPKDGPESTASQRAGADVSDFIHDGFHVFVLPYKEEVRDDVERIRSGGPLDGKWPEVCDTDVHVARAFVKKLTMSYNPSFYENPRLLSQKAALVERATGDVILERKDTLVPYHAYPERMERVKEEVKEFVDYFCLEDALHALEAKPKTPRRRNAKVEGVDIKEEDEEDVSPPKRVRHGAVKKEEASSEADDEVRKLFERGNLSSLTVAELRAAISSHCACVPKSTLRKAQLVEMLEQFFNAN</sequence>
<dbReference type="Gene3D" id="3.40.50.410">
    <property type="entry name" value="von Willebrand factor, type A domain"/>
    <property type="match status" value="1"/>
</dbReference>
<dbReference type="GO" id="GO:0003690">
    <property type="term" value="F:double-stranded DNA binding"/>
    <property type="evidence" value="ECO:0007669"/>
    <property type="project" value="TreeGrafter"/>
</dbReference>
<keyword evidence="7" id="KW-0067">ATP-binding</keyword>
<evidence type="ECO:0000256" key="8">
    <source>
        <dbReference type="ARBA" id="ARBA00023125"/>
    </source>
</evidence>
<evidence type="ECO:0000256" key="2">
    <source>
        <dbReference type="ARBA" id="ARBA00005240"/>
    </source>
</evidence>
<dbReference type="GO" id="GO:0003684">
    <property type="term" value="F:damaged DNA binding"/>
    <property type="evidence" value="ECO:0007669"/>
    <property type="project" value="InterPro"/>
</dbReference>
<dbReference type="InterPro" id="IPR027388">
    <property type="entry name" value="Ku70_bridge/pillars_dom_sf"/>
</dbReference>
<evidence type="ECO:0000313" key="15">
    <source>
        <dbReference type="Proteomes" id="UP000835052"/>
    </source>
</evidence>
<gene>
    <name evidence="14" type="ORF">CAUJ_LOCUS15169</name>
</gene>
<keyword evidence="5" id="KW-0378">Hydrolase</keyword>
<dbReference type="PANTHER" id="PTHR12604">
    <property type="entry name" value="KU AUTOANTIGEN DNA HELICASE"/>
    <property type="match status" value="1"/>
</dbReference>
<dbReference type="InterPro" id="IPR005161">
    <property type="entry name" value="Ku_N"/>
</dbReference>
<keyword evidence="11" id="KW-0539">Nucleus</keyword>
<dbReference type="SUPFAM" id="SSF53300">
    <property type="entry name" value="vWA-like"/>
    <property type="match status" value="1"/>
</dbReference>
<comment type="similarity">
    <text evidence="2">Belongs to the ku70 family.</text>
</comment>
<keyword evidence="3" id="KW-0547">Nucleotide-binding</keyword>
<dbReference type="Gene3D" id="2.40.290.10">
    <property type="match status" value="1"/>
</dbReference>
<dbReference type="Gene3D" id="1.10.1600.10">
    <property type="match status" value="1"/>
</dbReference>
<keyword evidence="9" id="KW-0233">DNA recombination</keyword>
<evidence type="ECO:0000256" key="6">
    <source>
        <dbReference type="ARBA" id="ARBA00022806"/>
    </source>
</evidence>
<dbReference type="InterPro" id="IPR016194">
    <property type="entry name" value="SPOC-like_C_dom_sf"/>
</dbReference>
<dbReference type="PANTHER" id="PTHR12604:SF2">
    <property type="entry name" value="X-RAY REPAIR CROSS-COMPLEMENTING PROTEIN 6"/>
    <property type="match status" value="1"/>
</dbReference>
<accession>A0A8S1HZS5</accession>
<dbReference type="PIRSF" id="PIRSF003033">
    <property type="entry name" value="Ku70"/>
    <property type="match status" value="1"/>
</dbReference>
<evidence type="ECO:0000313" key="14">
    <source>
        <dbReference type="EMBL" id="CAD6199266.1"/>
    </source>
</evidence>
<dbReference type="GO" id="GO:0004386">
    <property type="term" value="F:helicase activity"/>
    <property type="evidence" value="ECO:0007669"/>
    <property type="project" value="UniProtKB-KW"/>
</dbReference>
<proteinExistence type="inferred from homology"/>
<feature type="region of interest" description="Disordered" evidence="12">
    <location>
        <begin position="571"/>
        <end position="616"/>
    </location>
</feature>
<keyword evidence="4" id="KW-0227">DNA damage</keyword>
<dbReference type="AlphaFoldDB" id="A0A8S1HZS5"/>
<feature type="domain" description="Ku" evidence="13">
    <location>
        <begin position="313"/>
        <end position="470"/>
    </location>
</feature>
<comment type="caution">
    <text evidence="14">The sequence shown here is derived from an EMBL/GenBank/DDBJ whole genome shotgun (WGS) entry which is preliminary data.</text>
</comment>
<dbReference type="GO" id="GO:0000723">
    <property type="term" value="P:telomere maintenance"/>
    <property type="evidence" value="ECO:0007669"/>
    <property type="project" value="InterPro"/>
</dbReference>
<dbReference type="SUPFAM" id="SSF100939">
    <property type="entry name" value="SPOC domain-like"/>
    <property type="match status" value="1"/>
</dbReference>
<dbReference type="GO" id="GO:0005524">
    <property type="term" value="F:ATP binding"/>
    <property type="evidence" value="ECO:0007669"/>
    <property type="project" value="UniProtKB-KW"/>
</dbReference>
<dbReference type="Pfam" id="PF03731">
    <property type="entry name" value="Ku_N"/>
    <property type="match status" value="1"/>
</dbReference>
<dbReference type="EMBL" id="CAJGYM010000163">
    <property type="protein sequence ID" value="CAD6199266.1"/>
    <property type="molecule type" value="Genomic_DNA"/>
</dbReference>
<dbReference type="GO" id="GO:0042162">
    <property type="term" value="F:telomeric DNA binding"/>
    <property type="evidence" value="ECO:0007669"/>
    <property type="project" value="InterPro"/>
</dbReference>
<dbReference type="InterPro" id="IPR006164">
    <property type="entry name" value="DNA_bd_Ku70/Ku80"/>
</dbReference>
<dbReference type="Pfam" id="PF02735">
    <property type="entry name" value="Ku"/>
    <property type="match status" value="1"/>
</dbReference>
<evidence type="ECO:0000256" key="5">
    <source>
        <dbReference type="ARBA" id="ARBA00022801"/>
    </source>
</evidence>
<evidence type="ECO:0000256" key="3">
    <source>
        <dbReference type="ARBA" id="ARBA00022741"/>
    </source>
</evidence>
<evidence type="ECO:0000256" key="7">
    <source>
        <dbReference type="ARBA" id="ARBA00022840"/>
    </source>
</evidence>
<keyword evidence="6" id="KW-0347">Helicase</keyword>
<evidence type="ECO:0000256" key="4">
    <source>
        <dbReference type="ARBA" id="ARBA00022763"/>
    </source>
</evidence>
<dbReference type="GO" id="GO:0006303">
    <property type="term" value="P:double-strand break repair via nonhomologous end joining"/>
    <property type="evidence" value="ECO:0007669"/>
    <property type="project" value="InterPro"/>
</dbReference>
<keyword evidence="10" id="KW-0234">DNA repair</keyword>
<dbReference type="GO" id="GO:0016787">
    <property type="term" value="F:hydrolase activity"/>
    <property type="evidence" value="ECO:0007669"/>
    <property type="project" value="UniProtKB-KW"/>
</dbReference>
<evidence type="ECO:0000256" key="10">
    <source>
        <dbReference type="ARBA" id="ARBA00023204"/>
    </source>
</evidence>
<dbReference type="InterPro" id="IPR006165">
    <property type="entry name" value="Ku70"/>
</dbReference>
<evidence type="ECO:0000256" key="9">
    <source>
        <dbReference type="ARBA" id="ARBA00023172"/>
    </source>
</evidence>
<protein>
    <recommendedName>
        <fullName evidence="13">Ku domain-containing protein</fullName>
    </recommendedName>
</protein>
<evidence type="ECO:0000256" key="1">
    <source>
        <dbReference type="ARBA" id="ARBA00004123"/>
    </source>
</evidence>
<reference evidence="14" key="1">
    <citation type="submission" date="2020-10" db="EMBL/GenBank/DDBJ databases">
        <authorList>
            <person name="Kikuchi T."/>
        </authorList>
    </citation>
    <scope>NUCLEOTIDE SEQUENCE</scope>
    <source>
        <strain evidence="14">NKZ352</strain>
    </source>
</reference>
<evidence type="ECO:0000256" key="11">
    <source>
        <dbReference type="ARBA" id="ARBA00023242"/>
    </source>
</evidence>
<name>A0A8S1HZS5_9PELO</name>
<dbReference type="InterPro" id="IPR036465">
    <property type="entry name" value="vWFA_dom_sf"/>
</dbReference>
<keyword evidence="15" id="KW-1185">Reference proteome</keyword>
<dbReference type="GO" id="GO:0006310">
    <property type="term" value="P:DNA recombination"/>
    <property type="evidence" value="ECO:0007669"/>
    <property type="project" value="UniProtKB-KW"/>
</dbReference>
<evidence type="ECO:0000259" key="13">
    <source>
        <dbReference type="SMART" id="SM00559"/>
    </source>
</evidence>
<keyword evidence="8" id="KW-0238">DNA-binding</keyword>
<dbReference type="Gene3D" id="4.10.970.10">
    <property type="entry name" value="Ku70, bridge and pillars"/>
    <property type="match status" value="1"/>
</dbReference>